<feature type="domain" description="N-acetyltransferase" evidence="2">
    <location>
        <begin position="1"/>
        <end position="152"/>
    </location>
</feature>
<dbReference type="InterPro" id="IPR016181">
    <property type="entry name" value="Acyl_CoA_acyltransferase"/>
</dbReference>
<dbReference type="PANTHER" id="PTHR13947:SF37">
    <property type="entry name" value="LD18367P"/>
    <property type="match status" value="1"/>
</dbReference>
<keyword evidence="1" id="KW-0808">Transferase</keyword>
<dbReference type="AlphaFoldDB" id="A0A1F6ME43"/>
<comment type="caution">
    <text evidence="3">The sequence shown here is derived from an EMBL/GenBank/DDBJ whole genome shotgun (WGS) entry which is preliminary data.</text>
</comment>
<reference evidence="3 4" key="1">
    <citation type="journal article" date="2016" name="Nat. Commun.">
        <title>Thousands of microbial genomes shed light on interconnected biogeochemical processes in an aquifer system.</title>
        <authorList>
            <person name="Anantharaman K."/>
            <person name="Brown C.T."/>
            <person name="Hug L.A."/>
            <person name="Sharon I."/>
            <person name="Castelle C.J."/>
            <person name="Probst A.J."/>
            <person name="Thomas B.C."/>
            <person name="Singh A."/>
            <person name="Wilkins M.J."/>
            <person name="Karaoz U."/>
            <person name="Brodie E.L."/>
            <person name="Williams K.H."/>
            <person name="Hubbard S.S."/>
            <person name="Banfield J.F."/>
        </authorList>
    </citation>
    <scope>NUCLEOTIDE SEQUENCE [LARGE SCALE GENOMIC DNA]</scope>
</reference>
<dbReference type="Pfam" id="PF00583">
    <property type="entry name" value="Acetyltransf_1"/>
    <property type="match status" value="1"/>
</dbReference>
<accession>A0A1F6ME43</accession>
<dbReference type="CDD" id="cd04301">
    <property type="entry name" value="NAT_SF"/>
    <property type="match status" value="1"/>
</dbReference>
<dbReference type="PROSITE" id="PS51186">
    <property type="entry name" value="GNAT"/>
    <property type="match status" value="1"/>
</dbReference>
<dbReference type="InterPro" id="IPR000182">
    <property type="entry name" value="GNAT_dom"/>
</dbReference>
<dbReference type="GO" id="GO:0008080">
    <property type="term" value="F:N-acetyltransferase activity"/>
    <property type="evidence" value="ECO:0007669"/>
    <property type="project" value="InterPro"/>
</dbReference>
<dbReference type="Gene3D" id="3.40.630.30">
    <property type="match status" value="1"/>
</dbReference>
<evidence type="ECO:0000259" key="2">
    <source>
        <dbReference type="PROSITE" id="PS51186"/>
    </source>
</evidence>
<sequence>MKIVPLEKTHLSQVNKLLHKTFDDYNKYHTFEQSTEYFHVRKNRSLFWKCWVLLNGSKVIGITGLYETKKNGEVWVGWYCIDKAYRGKGYGRNLLRWTIAQAKRRGYHTLKLWTSDAKAEAAAQFLYESLGLKKYRSVKNRTHRNIYRAKVL</sequence>
<evidence type="ECO:0000256" key="1">
    <source>
        <dbReference type="ARBA" id="ARBA00022679"/>
    </source>
</evidence>
<proteinExistence type="predicted"/>
<protein>
    <recommendedName>
        <fullName evidence="2">N-acetyltransferase domain-containing protein</fullName>
    </recommendedName>
</protein>
<dbReference type="Proteomes" id="UP000177953">
    <property type="component" value="Unassembled WGS sequence"/>
</dbReference>
<dbReference type="SUPFAM" id="SSF55729">
    <property type="entry name" value="Acyl-CoA N-acyltransferases (Nat)"/>
    <property type="match status" value="1"/>
</dbReference>
<organism evidence="3 4">
    <name type="scientific">Candidatus Magasanikbacteria bacterium RIFCSPHIGHO2_01_FULL_47_8</name>
    <dbReference type="NCBI Taxonomy" id="1798673"/>
    <lineage>
        <taxon>Bacteria</taxon>
        <taxon>Candidatus Magasanikiibacteriota</taxon>
    </lineage>
</organism>
<dbReference type="PANTHER" id="PTHR13947">
    <property type="entry name" value="GNAT FAMILY N-ACETYLTRANSFERASE"/>
    <property type="match status" value="1"/>
</dbReference>
<dbReference type="InterPro" id="IPR050769">
    <property type="entry name" value="NAT_camello-type"/>
</dbReference>
<dbReference type="EMBL" id="MFPU01000019">
    <property type="protein sequence ID" value="OGH69909.1"/>
    <property type="molecule type" value="Genomic_DNA"/>
</dbReference>
<name>A0A1F6ME43_9BACT</name>
<evidence type="ECO:0000313" key="4">
    <source>
        <dbReference type="Proteomes" id="UP000177953"/>
    </source>
</evidence>
<gene>
    <name evidence="3" type="ORF">A2754_03940</name>
</gene>
<evidence type="ECO:0000313" key="3">
    <source>
        <dbReference type="EMBL" id="OGH69909.1"/>
    </source>
</evidence>